<organism evidence="1 2">
    <name type="scientific">Mycobacterium phage Pharaoh</name>
    <dbReference type="NCBI Taxonomy" id="2530140"/>
    <lineage>
        <taxon>Viruses</taxon>
        <taxon>Duplodnaviria</taxon>
        <taxon>Heunggongvirae</taxon>
        <taxon>Uroviricota</taxon>
        <taxon>Caudoviricetes</taxon>
        <taxon>Pharaohvirus</taxon>
        <taxon>Pharaohvirus pharaoh</taxon>
    </lineage>
</organism>
<accession>A0A481W383</accession>
<reference evidence="1 2" key="1">
    <citation type="submission" date="2019-02" db="EMBL/GenBank/DDBJ databases">
        <authorList>
            <person name="Liuzzo S."/>
            <person name="Smith M.A."/>
            <person name="Garlena R.A."/>
            <person name="Russell D.A."/>
            <person name="Pope W.H."/>
            <person name="Jacobs-Sera D."/>
            <person name="Hatfull G.F."/>
        </authorList>
    </citation>
    <scope>NUCLEOTIDE SEQUENCE [LARGE SCALE GENOMIC DNA]</scope>
</reference>
<dbReference type="EMBL" id="MK524530">
    <property type="protein sequence ID" value="QBJ00247.1"/>
    <property type="molecule type" value="Genomic_DNA"/>
</dbReference>
<gene>
    <name evidence="1" type="primary">59</name>
    <name evidence="1" type="ORF">SEA_PHARAOH_59</name>
</gene>
<dbReference type="RefSeq" id="YP_010061585.1">
    <property type="nucleotide sequence ID" value="NC_054784.1"/>
</dbReference>
<dbReference type="InterPro" id="IPR055852">
    <property type="entry name" value="DUF7429"/>
</dbReference>
<keyword evidence="2" id="KW-1185">Reference proteome</keyword>
<dbReference type="Pfam" id="PF24206">
    <property type="entry name" value="DUF7429"/>
    <property type="match status" value="1"/>
</dbReference>
<sequence length="47" mass="5550">MTLSFKVFGIEFARVELDLGEPDEPDHTPVDKATKWMSRQWVKRMVK</sequence>
<dbReference type="KEGG" id="vg:64871204"/>
<dbReference type="GeneID" id="64871204"/>
<proteinExistence type="predicted"/>
<name>A0A481W383_9CAUD</name>
<evidence type="ECO:0000313" key="2">
    <source>
        <dbReference type="Proteomes" id="UP000293430"/>
    </source>
</evidence>
<evidence type="ECO:0000313" key="1">
    <source>
        <dbReference type="EMBL" id="QBJ00247.1"/>
    </source>
</evidence>
<dbReference type="Proteomes" id="UP000293430">
    <property type="component" value="Segment"/>
</dbReference>
<protein>
    <submittedName>
        <fullName evidence="1">Uncharacterized protein</fullName>
    </submittedName>
</protein>